<evidence type="ECO:0000259" key="9">
    <source>
        <dbReference type="Pfam" id="PF12704"/>
    </source>
</evidence>
<feature type="transmembrane region" description="Helical" evidence="7">
    <location>
        <begin position="35"/>
        <end position="55"/>
    </location>
</feature>
<dbReference type="PANTHER" id="PTHR30572:SF4">
    <property type="entry name" value="ABC TRANSPORTER PERMEASE YTRF"/>
    <property type="match status" value="1"/>
</dbReference>
<dbReference type="Proteomes" id="UP000177187">
    <property type="component" value="Unassembled WGS sequence"/>
</dbReference>
<evidence type="ECO:0000256" key="3">
    <source>
        <dbReference type="ARBA" id="ARBA00022692"/>
    </source>
</evidence>
<evidence type="ECO:0000256" key="6">
    <source>
        <dbReference type="ARBA" id="ARBA00038076"/>
    </source>
</evidence>
<comment type="caution">
    <text evidence="10">The sequence shown here is derived from an EMBL/GenBank/DDBJ whole genome shotgun (WGS) entry which is preliminary data.</text>
</comment>
<dbReference type="PANTHER" id="PTHR30572">
    <property type="entry name" value="MEMBRANE COMPONENT OF TRANSPORTER-RELATED"/>
    <property type="match status" value="1"/>
</dbReference>
<comment type="similarity">
    <text evidence="6">Belongs to the ABC-4 integral membrane protein family.</text>
</comment>
<keyword evidence="5 7" id="KW-0472">Membrane</keyword>
<dbReference type="STRING" id="1817816.A2Y64_03430"/>
<evidence type="ECO:0000313" key="11">
    <source>
        <dbReference type="Proteomes" id="UP000177187"/>
    </source>
</evidence>
<dbReference type="AlphaFoldDB" id="A0A1F5EWK4"/>
<sequence length="422" mass="45664">MESRRHSFWTLFTGTAREAGRIAFDAIRSNKLRSFLTVLGIVIGVTVIITLVSLIEGLSNSVAEHIGSLGSNYIYVSTMPAIQTGRPDPELMFRPDLTLDDSRAIAEFCPDVEAVTPMYFTSARVTHGGSSTDLVMINGGNEDFCRVNALDVALGRDLTLADVRARRRVTVLGADIAEALFGSGDPVGREVRIGRHRFTVIGVLERRGDFLGQSQDTYVIVPHTLFGAIFEPTKMGRTALFIIATSTSPATVLRAADQIESLLRRRRGVGPAEENNFEVSTQGGLLEVFKEMETVLYAVLVGVASMSLLVGGIGIMNIMLVAVTERTREIGVRKAIGARRRDITAQFVTESVVLTLFGGVVGVGLGWGLAAILAAVLELPNAITWWSILLGLSFSVIVGLFFGTYPAVKASRLDPIDALRYE</sequence>
<gene>
    <name evidence="10" type="ORF">A2Y64_03430</name>
</gene>
<dbReference type="InterPro" id="IPR003838">
    <property type="entry name" value="ABC3_permease_C"/>
</dbReference>
<evidence type="ECO:0000259" key="8">
    <source>
        <dbReference type="Pfam" id="PF02687"/>
    </source>
</evidence>
<evidence type="ECO:0000256" key="4">
    <source>
        <dbReference type="ARBA" id="ARBA00022989"/>
    </source>
</evidence>
<comment type="subcellular location">
    <subcellularLocation>
        <location evidence="1">Cell membrane</location>
        <topology evidence="1">Multi-pass membrane protein</topology>
    </subcellularLocation>
</comment>
<dbReference type="Pfam" id="PF12704">
    <property type="entry name" value="MacB_PCD"/>
    <property type="match status" value="1"/>
</dbReference>
<evidence type="ECO:0000256" key="5">
    <source>
        <dbReference type="ARBA" id="ARBA00023136"/>
    </source>
</evidence>
<accession>A0A1F5EWK4</accession>
<evidence type="ECO:0000313" key="10">
    <source>
        <dbReference type="EMBL" id="OGD71504.1"/>
    </source>
</evidence>
<feature type="domain" description="MacB-like periplasmic core" evidence="9">
    <location>
        <begin position="34"/>
        <end position="261"/>
    </location>
</feature>
<keyword evidence="3 7" id="KW-0812">Transmembrane</keyword>
<protein>
    <recommendedName>
        <fullName evidence="12">Multidrug ABC transporter substrate-binding protein</fullName>
    </recommendedName>
</protein>
<dbReference type="EMBL" id="MFAF01000149">
    <property type="protein sequence ID" value="OGD71504.1"/>
    <property type="molecule type" value="Genomic_DNA"/>
</dbReference>
<proteinExistence type="inferred from homology"/>
<dbReference type="GO" id="GO:0022857">
    <property type="term" value="F:transmembrane transporter activity"/>
    <property type="evidence" value="ECO:0007669"/>
    <property type="project" value="TreeGrafter"/>
</dbReference>
<evidence type="ECO:0000256" key="7">
    <source>
        <dbReference type="SAM" id="Phobius"/>
    </source>
</evidence>
<dbReference type="GO" id="GO:0005886">
    <property type="term" value="C:plasma membrane"/>
    <property type="evidence" value="ECO:0007669"/>
    <property type="project" value="UniProtKB-SubCell"/>
</dbReference>
<feature type="domain" description="ABC3 transporter permease C-terminal" evidence="8">
    <location>
        <begin position="303"/>
        <end position="415"/>
    </location>
</feature>
<evidence type="ECO:0008006" key="12">
    <source>
        <dbReference type="Google" id="ProtNLM"/>
    </source>
</evidence>
<organism evidence="10 11">
    <name type="scientific">Candidatus Coatesbacteria bacterium RBG_13_66_14</name>
    <dbReference type="NCBI Taxonomy" id="1817816"/>
    <lineage>
        <taxon>Bacteria</taxon>
        <taxon>Candidatus Coatesiibacteriota</taxon>
    </lineage>
</organism>
<dbReference type="InterPro" id="IPR050250">
    <property type="entry name" value="Macrolide_Exporter_MacB"/>
</dbReference>
<name>A0A1F5EWK4_9BACT</name>
<feature type="transmembrane region" description="Helical" evidence="7">
    <location>
        <begin position="295"/>
        <end position="323"/>
    </location>
</feature>
<evidence type="ECO:0000256" key="1">
    <source>
        <dbReference type="ARBA" id="ARBA00004651"/>
    </source>
</evidence>
<reference evidence="10 11" key="1">
    <citation type="journal article" date="2016" name="Nat. Commun.">
        <title>Thousands of microbial genomes shed light on interconnected biogeochemical processes in an aquifer system.</title>
        <authorList>
            <person name="Anantharaman K."/>
            <person name="Brown C.T."/>
            <person name="Hug L.A."/>
            <person name="Sharon I."/>
            <person name="Castelle C.J."/>
            <person name="Probst A.J."/>
            <person name="Thomas B.C."/>
            <person name="Singh A."/>
            <person name="Wilkins M.J."/>
            <person name="Karaoz U."/>
            <person name="Brodie E.L."/>
            <person name="Williams K.H."/>
            <person name="Hubbard S.S."/>
            <person name="Banfield J.F."/>
        </authorList>
    </citation>
    <scope>NUCLEOTIDE SEQUENCE [LARGE SCALE GENOMIC DNA]</scope>
</reference>
<feature type="transmembrane region" description="Helical" evidence="7">
    <location>
        <begin position="344"/>
        <end position="377"/>
    </location>
</feature>
<evidence type="ECO:0000256" key="2">
    <source>
        <dbReference type="ARBA" id="ARBA00022475"/>
    </source>
</evidence>
<keyword evidence="4 7" id="KW-1133">Transmembrane helix</keyword>
<dbReference type="InterPro" id="IPR025857">
    <property type="entry name" value="MacB_PCD"/>
</dbReference>
<feature type="transmembrane region" description="Helical" evidence="7">
    <location>
        <begin position="383"/>
        <end position="403"/>
    </location>
</feature>
<keyword evidence="2" id="KW-1003">Cell membrane</keyword>
<dbReference type="Pfam" id="PF02687">
    <property type="entry name" value="FtsX"/>
    <property type="match status" value="1"/>
</dbReference>